<gene>
    <name evidence="1" type="ORF">ACJIZ3_006296</name>
</gene>
<dbReference type="Proteomes" id="UP001634393">
    <property type="component" value="Unassembled WGS sequence"/>
</dbReference>
<proteinExistence type="predicted"/>
<comment type="caution">
    <text evidence="1">The sequence shown here is derived from an EMBL/GenBank/DDBJ whole genome shotgun (WGS) entry which is preliminary data.</text>
</comment>
<evidence type="ECO:0000313" key="2">
    <source>
        <dbReference type="Proteomes" id="UP001634393"/>
    </source>
</evidence>
<reference evidence="1 2" key="1">
    <citation type="submission" date="2024-12" db="EMBL/GenBank/DDBJ databases">
        <title>The unique morphological basis and parallel evolutionary history of personate flowers in Penstemon.</title>
        <authorList>
            <person name="Depatie T.H."/>
            <person name="Wessinger C.A."/>
        </authorList>
    </citation>
    <scope>NUCLEOTIDE SEQUENCE [LARGE SCALE GENOMIC DNA]</scope>
    <source>
        <strain evidence="1">WTNN_2</strain>
        <tissue evidence="1">Leaf</tissue>
    </source>
</reference>
<sequence length="136" mass="15784">MMLFSWKLERALSEDESKNIRARLAVKFYNFKANKAEKGRGYGICVEHSNLMFSLSDFDTLDINLDNMLDRIMSSDVFEGRVNDENHQPLEGKMPLKNEYIQLRDNKDLINLVKLYNEVGKKYVDVRITTSENLGA</sequence>
<name>A0ABD3S7H4_9LAMI</name>
<protein>
    <submittedName>
        <fullName evidence="1">Uncharacterized protein</fullName>
    </submittedName>
</protein>
<accession>A0ABD3S7H4</accession>
<keyword evidence="2" id="KW-1185">Reference proteome</keyword>
<organism evidence="1 2">
    <name type="scientific">Penstemon smallii</name>
    <dbReference type="NCBI Taxonomy" id="265156"/>
    <lineage>
        <taxon>Eukaryota</taxon>
        <taxon>Viridiplantae</taxon>
        <taxon>Streptophyta</taxon>
        <taxon>Embryophyta</taxon>
        <taxon>Tracheophyta</taxon>
        <taxon>Spermatophyta</taxon>
        <taxon>Magnoliopsida</taxon>
        <taxon>eudicotyledons</taxon>
        <taxon>Gunneridae</taxon>
        <taxon>Pentapetalae</taxon>
        <taxon>asterids</taxon>
        <taxon>lamiids</taxon>
        <taxon>Lamiales</taxon>
        <taxon>Plantaginaceae</taxon>
        <taxon>Cheloneae</taxon>
        <taxon>Penstemon</taxon>
    </lineage>
</organism>
<dbReference type="AlphaFoldDB" id="A0ABD3S7H4"/>
<evidence type="ECO:0000313" key="1">
    <source>
        <dbReference type="EMBL" id="KAL3820391.1"/>
    </source>
</evidence>
<dbReference type="EMBL" id="JBJXBP010000007">
    <property type="protein sequence ID" value="KAL3820391.1"/>
    <property type="molecule type" value="Genomic_DNA"/>
</dbReference>